<dbReference type="KEGG" id="sbu:SpiBuddy_1107"/>
<keyword evidence="4" id="KW-1185">Reference proteome</keyword>
<feature type="domain" description="4Fe-4S ferredoxin-type" evidence="2">
    <location>
        <begin position="30"/>
        <end position="71"/>
    </location>
</feature>
<sequence length="190" mass="21709">MNRKGLLPNLFIITLSYFALGFVSILFANLALLCMVLPFILLAKAKKKLWCQTYCPRASLLDAAGKKTNWRKNPSLITSGKLRGIMLWYFGLNLLFITGSTIQVAMLRMEAMQYIRLFIAIKLFSLPQLITFQAPLFLMHLSYRFYGMMASTTILALVLSRIYRPRIWCAVCPIGTISDATLRVQRKMKP</sequence>
<protein>
    <recommendedName>
        <fullName evidence="2">4Fe-4S ferredoxin-type domain-containing protein</fullName>
    </recommendedName>
</protein>
<feature type="transmembrane region" description="Helical" evidence="1">
    <location>
        <begin position="86"/>
        <end position="107"/>
    </location>
</feature>
<dbReference type="HOGENOM" id="CLU_100907_1_1_12"/>
<feature type="transmembrane region" description="Helical" evidence="1">
    <location>
        <begin position="145"/>
        <end position="163"/>
    </location>
</feature>
<feature type="transmembrane region" description="Helical" evidence="1">
    <location>
        <begin position="12"/>
        <end position="40"/>
    </location>
</feature>
<dbReference type="Pfam" id="PF12801">
    <property type="entry name" value="Fer4_5"/>
    <property type="match status" value="2"/>
</dbReference>
<dbReference type="eggNOG" id="COG0348">
    <property type="taxonomic scope" value="Bacteria"/>
</dbReference>
<name>F0RVE0_SPHGB</name>
<keyword evidence="1" id="KW-0472">Membrane</keyword>
<evidence type="ECO:0000256" key="1">
    <source>
        <dbReference type="SAM" id="Phobius"/>
    </source>
</evidence>
<dbReference type="STRING" id="158189.SpiBuddy_1107"/>
<dbReference type="RefSeq" id="WP_013606783.1">
    <property type="nucleotide sequence ID" value="NC_015152.1"/>
</dbReference>
<dbReference type="InterPro" id="IPR017896">
    <property type="entry name" value="4Fe4S_Fe-S-bd"/>
</dbReference>
<accession>F0RVE0</accession>
<dbReference type="Proteomes" id="UP000008466">
    <property type="component" value="Chromosome"/>
</dbReference>
<dbReference type="EMBL" id="CP002541">
    <property type="protein sequence ID" value="ADY12932.1"/>
    <property type="molecule type" value="Genomic_DNA"/>
</dbReference>
<evidence type="ECO:0000313" key="4">
    <source>
        <dbReference type="Proteomes" id="UP000008466"/>
    </source>
</evidence>
<gene>
    <name evidence="3" type="ordered locus">SpiBuddy_1107</name>
</gene>
<organism evidence="3 4">
    <name type="scientific">Sphaerochaeta globosa (strain ATCC BAA-1886 / DSM 22777 / Buddy)</name>
    <name type="common">Spirochaeta sp. (strain Buddy)</name>
    <dbReference type="NCBI Taxonomy" id="158189"/>
    <lineage>
        <taxon>Bacteria</taxon>
        <taxon>Pseudomonadati</taxon>
        <taxon>Spirochaetota</taxon>
        <taxon>Spirochaetia</taxon>
        <taxon>Spirochaetales</taxon>
        <taxon>Sphaerochaetaceae</taxon>
        <taxon>Sphaerochaeta</taxon>
    </lineage>
</organism>
<keyword evidence="1" id="KW-1133">Transmembrane helix</keyword>
<dbReference type="AlphaFoldDB" id="F0RVE0"/>
<feature type="domain" description="4Fe-4S ferredoxin-type" evidence="2">
    <location>
        <begin position="153"/>
        <end position="189"/>
    </location>
</feature>
<reference evidence="4" key="1">
    <citation type="submission" date="2011-02" db="EMBL/GenBank/DDBJ databases">
        <title>Complete sequence of Spirochaeta sp. Buddy.</title>
        <authorList>
            <person name="Lucas S."/>
            <person name="Copeland A."/>
            <person name="Lapidus A."/>
            <person name="Cheng J.-F."/>
            <person name="Goodwin L."/>
            <person name="Pitluck S."/>
            <person name="Zeytun A."/>
            <person name="Detter J.C."/>
            <person name="Han C."/>
            <person name="Tapia R."/>
            <person name="Land M."/>
            <person name="Hauser L."/>
            <person name="Kyrpides N."/>
            <person name="Ivanova N."/>
            <person name="Mikhailova N."/>
            <person name="Pagani I."/>
            <person name="Ritalahti K.M."/>
            <person name="Loeffler F.E."/>
            <person name="Woyke T."/>
        </authorList>
    </citation>
    <scope>NUCLEOTIDE SEQUENCE [LARGE SCALE GENOMIC DNA]</scope>
    <source>
        <strain evidence="4">ATCC BAA-1886 / DSM 22777 / Buddy</strain>
    </source>
</reference>
<evidence type="ECO:0000259" key="2">
    <source>
        <dbReference type="Pfam" id="PF12801"/>
    </source>
</evidence>
<feature type="transmembrane region" description="Helical" evidence="1">
    <location>
        <begin position="119"/>
        <end position="139"/>
    </location>
</feature>
<keyword evidence="1" id="KW-0812">Transmembrane</keyword>
<dbReference type="OrthoDB" id="9786132at2"/>
<evidence type="ECO:0000313" key="3">
    <source>
        <dbReference type="EMBL" id="ADY12932.1"/>
    </source>
</evidence>
<proteinExistence type="predicted"/>